<proteinExistence type="predicted"/>
<accession>X1D1U9</accession>
<gene>
    <name evidence="2" type="ORF">S01H4_61907</name>
</gene>
<reference evidence="2" key="1">
    <citation type="journal article" date="2014" name="Front. Microbiol.">
        <title>High frequency of phylogenetically diverse reductive dehalogenase-homologous genes in deep subseafloor sedimentary metagenomes.</title>
        <authorList>
            <person name="Kawai M."/>
            <person name="Futagami T."/>
            <person name="Toyoda A."/>
            <person name="Takaki Y."/>
            <person name="Nishi S."/>
            <person name="Hori S."/>
            <person name="Arai W."/>
            <person name="Tsubouchi T."/>
            <person name="Morono Y."/>
            <person name="Uchiyama I."/>
            <person name="Ito T."/>
            <person name="Fujiyama A."/>
            <person name="Inagaki F."/>
            <person name="Takami H."/>
        </authorList>
    </citation>
    <scope>NUCLEOTIDE SEQUENCE</scope>
    <source>
        <strain evidence="2">Expedition CK06-06</strain>
    </source>
</reference>
<sequence length="93" mass="10908">MRIFYLLKKELIEIFRQKEMLVIMFIAPILQTIILGYVITTDVNNIPVEVINLSKNKAAYRMVNRINRSDLFDVKKITNQPGERESRGNIKPE</sequence>
<organism evidence="2">
    <name type="scientific">marine sediment metagenome</name>
    <dbReference type="NCBI Taxonomy" id="412755"/>
    <lineage>
        <taxon>unclassified sequences</taxon>
        <taxon>metagenomes</taxon>
        <taxon>ecological metagenomes</taxon>
    </lineage>
</organism>
<dbReference type="EMBL" id="BART01036813">
    <property type="protein sequence ID" value="GAH14781.1"/>
    <property type="molecule type" value="Genomic_DNA"/>
</dbReference>
<feature type="transmembrane region" description="Helical" evidence="1">
    <location>
        <begin position="21"/>
        <end position="39"/>
    </location>
</feature>
<evidence type="ECO:0008006" key="3">
    <source>
        <dbReference type="Google" id="ProtNLM"/>
    </source>
</evidence>
<name>X1D1U9_9ZZZZ</name>
<dbReference type="AlphaFoldDB" id="X1D1U9"/>
<evidence type="ECO:0000313" key="2">
    <source>
        <dbReference type="EMBL" id="GAH14781.1"/>
    </source>
</evidence>
<keyword evidence="1" id="KW-1133">Transmembrane helix</keyword>
<keyword evidence="1" id="KW-0812">Transmembrane</keyword>
<keyword evidence="1" id="KW-0472">Membrane</keyword>
<evidence type="ECO:0000256" key="1">
    <source>
        <dbReference type="SAM" id="Phobius"/>
    </source>
</evidence>
<comment type="caution">
    <text evidence="2">The sequence shown here is derived from an EMBL/GenBank/DDBJ whole genome shotgun (WGS) entry which is preliminary data.</text>
</comment>
<protein>
    <recommendedName>
        <fullName evidence="3">ABC-2 type transporter domain-containing protein</fullName>
    </recommendedName>
</protein>
<feature type="non-terminal residue" evidence="2">
    <location>
        <position position="93"/>
    </location>
</feature>